<dbReference type="Pfam" id="PF01835">
    <property type="entry name" value="MG2"/>
    <property type="match status" value="1"/>
</dbReference>
<dbReference type="SUPFAM" id="SSF48239">
    <property type="entry name" value="Terpenoid cyclases/Protein prenyltransferases"/>
    <property type="match status" value="1"/>
</dbReference>
<dbReference type="Proteomes" id="UP000177763">
    <property type="component" value="Unassembled WGS sequence"/>
</dbReference>
<dbReference type="InterPro" id="IPR002890">
    <property type="entry name" value="MG2"/>
</dbReference>
<feature type="domain" description="Alpha-2-macroglobulin bait region" evidence="4">
    <location>
        <begin position="1161"/>
        <end position="1307"/>
    </location>
</feature>
<dbReference type="EMBL" id="MEVN01000016">
    <property type="protein sequence ID" value="OGC57316.1"/>
    <property type="molecule type" value="Genomic_DNA"/>
</dbReference>
<protein>
    <recommendedName>
        <fullName evidence="8">Alpha-2-macroglobulin domain-containing protein</fullName>
    </recommendedName>
</protein>
<evidence type="ECO:0000313" key="6">
    <source>
        <dbReference type="EMBL" id="OGC57316.1"/>
    </source>
</evidence>
<dbReference type="Pfam" id="PF07703">
    <property type="entry name" value="A2M_BRD"/>
    <property type="match status" value="1"/>
</dbReference>
<comment type="caution">
    <text evidence="6">The sequence shown here is derived from an EMBL/GenBank/DDBJ whole genome shotgun (WGS) entry which is preliminary data.</text>
</comment>
<dbReference type="PANTHER" id="PTHR40094">
    <property type="entry name" value="ALPHA-2-MACROGLOBULIN HOMOLOG"/>
    <property type="match status" value="1"/>
</dbReference>
<dbReference type="Pfam" id="PF13205">
    <property type="entry name" value="Big_5"/>
    <property type="match status" value="4"/>
</dbReference>
<dbReference type="InterPro" id="IPR032812">
    <property type="entry name" value="SbsA_Ig"/>
</dbReference>
<name>A0A1F4VJ34_UNCKA</name>
<reference evidence="6 7" key="1">
    <citation type="journal article" date="2016" name="Nat. Commun.">
        <title>Thousands of microbial genomes shed light on interconnected biogeochemical processes in an aquifer system.</title>
        <authorList>
            <person name="Anantharaman K."/>
            <person name="Brown C.T."/>
            <person name="Hug L.A."/>
            <person name="Sharon I."/>
            <person name="Castelle C.J."/>
            <person name="Probst A.J."/>
            <person name="Thomas B.C."/>
            <person name="Singh A."/>
            <person name="Wilkins M.J."/>
            <person name="Karaoz U."/>
            <person name="Brodie E.L."/>
            <person name="Williams K.H."/>
            <person name="Hubbard S.S."/>
            <person name="Banfield J.F."/>
        </authorList>
    </citation>
    <scope>NUCLEOTIDE SEQUENCE [LARGE SCALE GENOMIC DNA]</scope>
</reference>
<dbReference type="CDD" id="cd02891">
    <property type="entry name" value="A2M_like"/>
    <property type="match status" value="1"/>
</dbReference>
<keyword evidence="3" id="KW-0812">Transmembrane</keyword>
<gene>
    <name evidence="6" type="ORF">A3H26_04140</name>
</gene>
<evidence type="ECO:0000256" key="3">
    <source>
        <dbReference type="SAM" id="Phobius"/>
    </source>
</evidence>
<dbReference type="SMART" id="SM01360">
    <property type="entry name" value="A2M"/>
    <property type="match status" value="1"/>
</dbReference>
<dbReference type="InterPro" id="IPR008930">
    <property type="entry name" value="Terpenoid_cyclase/PrenylTrfase"/>
</dbReference>
<feature type="transmembrane region" description="Helical" evidence="3">
    <location>
        <begin position="16"/>
        <end position="40"/>
    </location>
</feature>
<dbReference type="Pfam" id="PF17973">
    <property type="entry name" value="bMG10"/>
    <property type="match status" value="1"/>
</dbReference>
<dbReference type="InterPro" id="IPR041246">
    <property type="entry name" value="Bact_MG10"/>
</dbReference>
<dbReference type="InterPro" id="IPR001599">
    <property type="entry name" value="Macroglobln_a2"/>
</dbReference>
<evidence type="ECO:0000256" key="2">
    <source>
        <dbReference type="ARBA" id="ARBA00022729"/>
    </source>
</evidence>
<dbReference type="SMART" id="SM01359">
    <property type="entry name" value="A2M_N_2"/>
    <property type="match status" value="1"/>
</dbReference>
<evidence type="ECO:0000256" key="1">
    <source>
        <dbReference type="ARBA" id="ARBA00010556"/>
    </source>
</evidence>
<evidence type="ECO:0008006" key="8">
    <source>
        <dbReference type="Google" id="ProtNLM"/>
    </source>
</evidence>
<dbReference type="InterPro" id="IPR047565">
    <property type="entry name" value="Alpha-macroglob_thiol-ester_cl"/>
</dbReference>
<proteinExistence type="inferred from homology"/>
<dbReference type="PANTHER" id="PTHR40094:SF1">
    <property type="entry name" value="UBIQUITIN DOMAIN-CONTAINING PROTEIN"/>
    <property type="match status" value="1"/>
</dbReference>
<keyword evidence="2" id="KW-0732">Signal</keyword>
<accession>A0A1F4VJ34</accession>
<evidence type="ECO:0000259" key="5">
    <source>
        <dbReference type="SMART" id="SM01360"/>
    </source>
</evidence>
<comment type="similarity">
    <text evidence="1">Belongs to the protease inhibitor I39 (alpha-2-macroglobulin) family. Bacterial alpha-2-macroglobulin subfamily.</text>
</comment>
<dbReference type="SMART" id="SM01419">
    <property type="entry name" value="Thiol-ester_cl"/>
    <property type="match status" value="1"/>
</dbReference>
<sequence>MILLNNSRLIGIFKKCLYVFTCLFTVVLIFVFLASVKAIFYRPSYVFPTYALIKTYVSFVLMAMCLIILKWPTKAFEITKRIVLFSRLKHIFTTLIQKVRSWVVVFSSSEPKEKWKMLRLPIFVLILIAIAVNIAPYIKSPKVVSSFPDTSSVEVPLDSTIEFSFDRPVNKKSVESAFRIDPVVKGNFEWKSNNEFTFKPEVKFERSTSYKVKFVGSVLSSYLIPSFKNPNIFFTTLGNPSVIVASPVTESLESISAITVIFDRPMIPLTTFVQRDSITAPFTIEPFIGGVGRWLGTTAYEFRPDEPYKNGTYYKVVVASGIRSVDGGELKDAYSWQFVGGIPRIESVYPESGYLYANPNTELRIKFNQKVNLTELEKRVVNITGGFRYDSKDPTTVIIKPSSPLARNMNYTIVINQGVVGMEGVVGTESDYSWNFSVANFPSVVSTTPKNGDINVKEENSIQVEFRTPMDEESLKKNVRITPAPDGKLSMYFSEYNNALEINTLIPRSLKYSVTILGNALDQYGYPLGKDYTFTFNTAPFDPSVTLLPNGTYFASFNQGIIPRIVARVTNTSKVDYTLYELPRDQFNHLYKLYYDYTYRNSICGNDLECGNWQKYDTSKLKIIKKWFEKIDSGDNVPVNVVTKVSNEAGQNISSGTYFLDARLPNGVHDNMVMIVSKTSLTVKHSTGQIFVWAIDQSTGMPVSGMDMEVFNQDGSVITSGRTNADGVWFKDVNLYKDKVDPYNIRFLISGKKGNDFVISATNWDSGISHGDFGMSYYANTASGQYKLHLILDTPIYRPGQVAYFRGVVKKDTDGKFENLKPGELVVISVKDQEGQEIYTVKIPINSFGSFNGNFQIGEKAGLGNYSVRASYNTGSFAQDFQVEEYRKPEFLIKIDSSKPDYINNETADVTINSSYYFGAPMPNTEVVWSIKRGDYNFIWNKDSNFDFSDDDTYLYRRWSYYGYDSPESEEFTQSKGITDSKGDLSIKVPLEFSKYENSQRVEVEANVTDKSNQVAYGSSQFIVHKGDFYIGVRPANYINSPNEKVNIELVTVNKSGKEDEDKNISVSFYRRTWDSVQEKDPEDGNFYWVSKPKDTLVDEQTVVTSGTTARALATFTPKEGGTYKVVAVSKDKFGNRIKSSSYVWVYGDGFETQRENNDRIPFLVDKTDYFSGDNVDFFAVSPYVKTKSLFTVERGKVIDYFISDTGGNSQKFKLKLKDSYSPNVYVGVVVPKGGSLVKEPPEFKMGYVKINVTDRKNKMVVNIIPDKLEYRPGDTLKVDLGTKDLEGTNKKADLVFIVVDKAIWDLSDITFADIYDNFYQHKANSVFTSNFLTISMDRVNANTDLGAKGGSGGGGGDGLFDTSRKDFPKTAYWNPNIVTDSSGKAHIEVKLPDSLTTWKLIAVANTEGGSFGSSLKEVIVSKDLLIRPFVPRFLSNGDEVKLGAIVLNRNDTSVDASIEFRSQNLTIQGDSIKKISVPAGGQVKVIWDVTVKDSKEAKIGFMIKDANQVIKDAVELTLPVLAYYTPETIATSGQVKDISDELVRVPKDILTDRGGLKVSVSPQFGASNLGAIDYIKDYPYACGEQISSRLLASLSVLEVMKKYNLDIIEGTKKQTLEVIVNSELQAIASTQNPDGGWSWWVSEYKISDPFISAYTYHSLRRAFEMGYTIPQASFSKAEAYLINTLSGHIVGRYYNPSLDQQAYIIYVLKNKSVLGGYMSNLWEKRFALSIDGRAKLAMAMREVPAKRNEANRLKNEVLSLVRKTSTSAHWEEKSVSYDTMGSDLSTTATVTKMLLAFDSRNPLIDEAIRYIGSSKRNGTFGSTISTAHVLEMVSDYISSKGGQKLSEDFKIDINGKNLTSGTFDKSDLLKMFTFNVNLKDLLVGVDNKVRFSRSGSGNMYYNLDLKYYLPFTEVKPINDGFTVIREFVDDKGKVVVGGKINEGSELWVRLIVVTPASRNRVIIEDPLASGLESINESLKNVITLSSKRPASSRKDVNPYSQYYFYHKEFRDSSTAFFADYLPAGVYEIMYKVRATTPGKYHYAPARAYEMYTPDVSGHSDGGWLEILSN</sequence>
<dbReference type="Gene3D" id="1.50.10.20">
    <property type="match status" value="1"/>
</dbReference>
<dbReference type="Gene3D" id="2.60.40.1930">
    <property type="match status" value="1"/>
</dbReference>
<feature type="transmembrane region" description="Helical" evidence="3">
    <location>
        <begin position="52"/>
        <end position="71"/>
    </location>
</feature>
<dbReference type="InterPro" id="IPR011625">
    <property type="entry name" value="A2M_N_BRD"/>
</dbReference>
<dbReference type="InterPro" id="IPR051802">
    <property type="entry name" value="YfhM-like"/>
</dbReference>
<dbReference type="GO" id="GO:0004866">
    <property type="term" value="F:endopeptidase inhibitor activity"/>
    <property type="evidence" value="ECO:0007669"/>
    <property type="project" value="InterPro"/>
</dbReference>
<evidence type="ECO:0000259" key="4">
    <source>
        <dbReference type="SMART" id="SM01359"/>
    </source>
</evidence>
<dbReference type="Gene3D" id="2.20.130.20">
    <property type="match status" value="1"/>
</dbReference>
<dbReference type="Gene3D" id="2.60.40.3710">
    <property type="match status" value="2"/>
</dbReference>
<feature type="transmembrane region" description="Helical" evidence="3">
    <location>
        <begin position="118"/>
        <end position="138"/>
    </location>
</feature>
<keyword evidence="3" id="KW-0472">Membrane</keyword>
<dbReference type="STRING" id="1802630.A3H26_04140"/>
<dbReference type="Pfam" id="PF00207">
    <property type="entry name" value="A2M"/>
    <property type="match status" value="1"/>
</dbReference>
<evidence type="ECO:0000313" key="7">
    <source>
        <dbReference type="Proteomes" id="UP000177763"/>
    </source>
</evidence>
<organism evidence="6 7">
    <name type="scientific">candidate division WWE3 bacterium RIFCSPLOWO2_12_FULL_36_10</name>
    <dbReference type="NCBI Taxonomy" id="1802630"/>
    <lineage>
        <taxon>Bacteria</taxon>
        <taxon>Katanobacteria</taxon>
    </lineage>
</organism>
<feature type="domain" description="Alpha-2-macroglobulin" evidence="5">
    <location>
        <begin position="1371"/>
        <end position="1461"/>
    </location>
</feature>
<keyword evidence="3" id="KW-1133">Transmembrane helix</keyword>